<gene>
    <name evidence="2" type="ORF">QCA50_016112</name>
</gene>
<feature type="domain" description="Protein kinase" evidence="1">
    <location>
        <begin position="89"/>
        <end position="186"/>
    </location>
</feature>
<dbReference type="GO" id="GO:0005524">
    <property type="term" value="F:ATP binding"/>
    <property type="evidence" value="ECO:0007669"/>
    <property type="project" value="InterPro"/>
</dbReference>
<evidence type="ECO:0000313" key="3">
    <source>
        <dbReference type="Proteomes" id="UP001385951"/>
    </source>
</evidence>
<dbReference type="SUPFAM" id="SSF56112">
    <property type="entry name" value="Protein kinase-like (PK-like)"/>
    <property type="match status" value="1"/>
</dbReference>
<organism evidence="2 3">
    <name type="scientific">Cerrena zonata</name>
    <dbReference type="NCBI Taxonomy" id="2478898"/>
    <lineage>
        <taxon>Eukaryota</taxon>
        <taxon>Fungi</taxon>
        <taxon>Dikarya</taxon>
        <taxon>Basidiomycota</taxon>
        <taxon>Agaricomycotina</taxon>
        <taxon>Agaricomycetes</taxon>
        <taxon>Polyporales</taxon>
        <taxon>Cerrenaceae</taxon>
        <taxon>Cerrena</taxon>
    </lineage>
</organism>
<protein>
    <recommendedName>
        <fullName evidence="1">Protein kinase domain-containing protein</fullName>
    </recommendedName>
</protein>
<dbReference type="AlphaFoldDB" id="A0AAW0FI92"/>
<evidence type="ECO:0000313" key="2">
    <source>
        <dbReference type="EMBL" id="KAK7680803.1"/>
    </source>
</evidence>
<proteinExistence type="predicted"/>
<accession>A0AAW0FI92</accession>
<dbReference type="InterPro" id="IPR000719">
    <property type="entry name" value="Prot_kinase_dom"/>
</dbReference>
<dbReference type="Proteomes" id="UP001385951">
    <property type="component" value="Unassembled WGS sequence"/>
</dbReference>
<keyword evidence="3" id="KW-1185">Reference proteome</keyword>
<reference evidence="2 3" key="1">
    <citation type="submission" date="2022-09" db="EMBL/GenBank/DDBJ databases">
        <authorList>
            <person name="Palmer J.M."/>
        </authorList>
    </citation>
    <scope>NUCLEOTIDE SEQUENCE [LARGE SCALE GENOMIC DNA]</scope>
    <source>
        <strain evidence="2 3">DSM 7382</strain>
    </source>
</reference>
<dbReference type="PROSITE" id="PS50011">
    <property type="entry name" value="PROTEIN_KINASE_DOM"/>
    <property type="match status" value="1"/>
</dbReference>
<comment type="caution">
    <text evidence="2">The sequence shown here is derived from an EMBL/GenBank/DDBJ whole genome shotgun (WGS) entry which is preliminary data.</text>
</comment>
<dbReference type="InterPro" id="IPR011009">
    <property type="entry name" value="Kinase-like_dom_sf"/>
</dbReference>
<dbReference type="GO" id="GO:0004672">
    <property type="term" value="F:protein kinase activity"/>
    <property type="evidence" value="ECO:0007669"/>
    <property type="project" value="InterPro"/>
</dbReference>
<evidence type="ECO:0000259" key="1">
    <source>
        <dbReference type="PROSITE" id="PS50011"/>
    </source>
</evidence>
<sequence length="186" mass="20982">MLAFFPTVNMEGLVRRATLSASGEETFLAVRDQSAVDCMDEIVKNLDALKLLPSSAVCNDRFILRRLLLKLSKASERFPSSLYFTNIRYPGSYPVSGGASADIYLATTESGARVALKKLRAFQTRSDEWRSNQQSLRREALVWKQLDHFAILPFLGINDDVFSPHTCMVSPWMDRGNIIAHISHER</sequence>
<name>A0AAW0FI92_9APHY</name>
<dbReference type="Gene3D" id="1.10.510.10">
    <property type="entry name" value="Transferase(Phosphotransferase) domain 1"/>
    <property type="match status" value="1"/>
</dbReference>
<dbReference type="EMBL" id="JASBNA010000046">
    <property type="protein sequence ID" value="KAK7680803.1"/>
    <property type="molecule type" value="Genomic_DNA"/>
</dbReference>